<dbReference type="Proteomes" id="UP000261764">
    <property type="component" value="Chromosome I"/>
</dbReference>
<dbReference type="GO" id="GO:0000049">
    <property type="term" value="F:tRNA binding"/>
    <property type="evidence" value="ECO:0007669"/>
    <property type="project" value="UniProtKB-KW"/>
</dbReference>
<reference evidence="16 17" key="1">
    <citation type="journal article" date="2015" name="Clin. Infect. Dis.">
        <title>Genomic Investigations unmask Mycoplasma amphoriforme, a new respiratory pathogen.</title>
        <authorList>
            <person name="Gillespie S.H."/>
            <person name="Ling C.L."/>
            <person name="Oravcova K."/>
            <person name="Pinheiro M."/>
            <person name="Wells L."/>
            <person name="Bryant J.M."/>
            <person name="McHugh T.D."/>
            <person name="Bebear C."/>
            <person name="Webster D."/>
            <person name="Harris S.R."/>
            <person name="Seth-Smith H.M."/>
            <person name="Thomson N.R."/>
        </authorList>
    </citation>
    <scope>NUCLEOTIDE SEQUENCE [LARGE SCALE GENOMIC DNA]</scope>
    <source>
        <strain evidence="16 17">A39</strain>
    </source>
</reference>
<feature type="binding site" evidence="14">
    <location>
        <position position="571"/>
    </location>
    <ligand>
        <name>Zn(2+)</name>
        <dbReference type="ChEBI" id="CHEBI:29105"/>
    </ligand>
</feature>
<dbReference type="PANTHER" id="PTHR11777:SF9">
    <property type="entry name" value="ALANINE--TRNA LIGASE, CYTOPLASMIC"/>
    <property type="match status" value="1"/>
</dbReference>
<dbReference type="InterPro" id="IPR050058">
    <property type="entry name" value="Ala-tRNA_ligase"/>
</dbReference>
<dbReference type="SUPFAM" id="SSF55186">
    <property type="entry name" value="ThrRS/AlaRS common domain"/>
    <property type="match status" value="1"/>
</dbReference>
<dbReference type="HAMAP" id="MF_00036_B">
    <property type="entry name" value="Ala_tRNA_synth_B"/>
    <property type="match status" value="1"/>
</dbReference>
<evidence type="ECO:0000313" key="16">
    <source>
        <dbReference type="EMBL" id="CDN40642.1"/>
    </source>
</evidence>
<keyword evidence="6 14" id="KW-0547">Nucleotide-binding</keyword>
<dbReference type="PRINTS" id="PR00980">
    <property type="entry name" value="TRNASYNTHALA"/>
</dbReference>
<dbReference type="PANTHER" id="PTHR11777">
    <property type="entry name" value="ALANYL-TRNA SYNTHETASE"/>
    <property type="match status" value="1"/>
</dbReference>
<evidence type="ECO:0000256" key="11">
    <source>
        <dbReference type="ARBA" id="ARBA00023146"/>
    </source>
</evidence>
<evidence type="ECO:0000256" key="8">
    <source>
        <dbReference type="ARBA" id="ARBA00022840"/>
    </source>
</evidence>
<keyword evidence="17" id="KW-1185">Reference proteome</keyword>
<evidence type="ECO:0000256" key="6">
    <source>
        <dbReference type="ARBA" id="ARBA00022741"/>
    </source>
</evidence>
<keyword evidence="8 14" id="KW-0067">ATP-binding</keyword>
<dbReference type="CDD" id="cd00673">
    <property type="entry name" value="AlaRS_core"/>
    <property type="match status" value="1"/>
</dbReference>
<keyword evidence="7 14" id="KW-0862">Zinc</keyword>
<dbReference type="KEGG" id="mamp:MAMA39_05240"/>
<evidence type="ECO:0000256" key="7">
    <source>
        <dbReference type="ARBA" id="ARBA00022833"/>
    </source>
</evidence>
<dbReference type="InterPro" id="IPR018162">
    <property type="entry name" value="Ala-tRNA-ligase_IIc_anticod-bd"/>
</dbReference>
<dbReference type="InterPro" id="IPR003156">
    <property type="entry name" value="DHHA1_dom"/>
</dbReference>
<keyword evidence="3 14" id="KW-0820">tRNA-binding</keyword>
<dbReference type="Gene3D" id="2.40.30.130">
    <property type="match status" value="1"/>
</dbReference>
<evidence type="ECO:0000256" key="14">
    <source>
        <dbReference type="HAMAP-Rule" id="MF_00036"/>
    </source>
</evidence>
<dbReference type="InterPro" id="IPR009000">
    <property type="entry name" value="Transl_B-barrel_sf"/>
</dbReference>
<dbReference type="GO" id="GO:0002161">
    <property type="term" value="F:aminoacyl-tRNA deacylase activity"/>
    <property type="evidence" value="ECO:0007669"/>
    <property type="project" value="TreeGrafter"/>
</dbReference>
<comment type="similarity">
    <text evidence="1 14">Belongs to the class-II aminoacyl-tRNA synthetase family.</text>
</comment>
<feature type="binding site" evidence="14">
    <location>
        <position position="679"/>
    </location>
    <ligand>
        <name>Zn(2+)</name>
        <dbReference type="ChEBI" id="CHEBI:29105"/>
    </ligand>
</feature>
<dbReference type="SUPFAM" id="SSF101353">
    <property type="entry name" value="Putative anticodon-binding domain of alanyl-tRNA synthetase (AlaRS)"/>
    <property type="match status" value="1"/>
</dbReference>
<dbReference type="InterPro" id="IPR045864">
    <property type="entry name" value="aa-tRNA-synth_II/BPL/LPL"/>
</dbReference>
<feature type="domain" description="Alanyl-transfer RNA synthetases family profile" evidence="15">
    <location>
        <begin position="10"/>
        <end position="718"/>
    </location>
</feature>
<evidence type="ECO:0000256" key="5">
    <source>
        <dbReference type="ARBA" id="ARBA00022723"/>
    </source>
</evidence>
<comment type="function">
    <text evidence="12 14">Catalyzes the attachment of alanine to tRNA(Ala) in a two-step reaction: alanine is first activated by ATP to form Ala-AMP and then transferred to the acceptor end of tRNA(Ala). Also edits incorrectly charged Ser-tRNA(Ala) and Gly-tRNA(Ala) via its editing domain.</text>
</comment>
<evidence type="ECO:0000256" key="13">
    <source>
        <dbReference type="ARBA" id="ARBA00048300"/>
    </source>
</evidence>
<evidence type="ECO:0000256" key="10">
    <source>
        <dbReference type="ARBA" id="ARBA00022917"/>
    </source>
</evidence>
<dbReference type="AlphaFoldDB" id="A0A292IJB1"/>
<dbReference type="Gene3D" id="3.30.980.10">
    <property type="entry name" value="Threonyl-trna Synthetase, Chain A, domain 2"/>
    <property type="match status" value="1"/>
</dbReference>
<keyword evidence="9 14" id="KW-0694">RNA-binding</keyword>
<dbReference type="RefSeq" id="WP_343251269.1">
    <property type="nucleotide sequence ID" value="NZ_HG937516.1"/>
</dbReference>
<dbReference type="NCBIfam" id="TIGR00344">
    <property type="entry name" value="alaS"/>
    <property type="match status" value="1"/>
</dbReference>
<dbReference type="FunFam" id="3.30.980.10:FF:000004">
    <property type="entry name" value="Alanine--tRNA ligase, cytoplasmic"/>
    <property type="match status" value="1"/>
</dbReference>
<dbReference type="InterPro" id="IPR018165">
    <property type="entry name" value="Ala-tRNA-synth_IIc_core"/>
</dbReference>
<dbReference type="InterPro" id="IPR018163">
    <property type="entry name" value="Thr/Ala-tRNA-synth_IIc_edit"/>
</dbReference>
<name>A0A292IJB1_9MOLU</name>
<dbReference type="SMART" id="SM00863">
    <property type="entry name" value="tRNA_SAD"/>
    <property type="match status" value="1"/>
</dbReference>
<accession>A0A292IJB1</accession>
<dbReference type="SUPFAM" id="SSF55681">
    <property type="entry name" value="Class II aaRS and biotin synthetases"/>
    <property type="match status" value="1"/>
</dbReference>
<dbReference type="FunFam" id="3.30.930.10:FF:000046">
    <property type="entry name" value="Alanine--tRNA ligase"/>
    <property type="match status" value="1"/>
</dbReference>
<evidence type="ECO:0000313" key="17">
    <source>
        <dbReference type="Proteomes" id="UP000261764"/>
    </source>
</evidence>
<dbReference type="InterPro" id="IPR012947">
    <property type="entry name" value="tRNA_SAD"/>
</dbReference>
<dbReference type="Gene3D" id="3.10.310.40">
    <property type="match status" value="1"/>
</dbReference>
<dbReference type="GO" id="GO:0008270">
    <property type="term" value="F:zinc ion binding"/>
    <property type="evidence" value="ECO:0007669"/>
    <property type="project" value="UniProtKB-UniRule"/>
</dbReference>
<comment type="domain">
    <text evidence="14">Consists of three domains; the N-terminal catalytic domain, the editing domain and the C-terminal C-Ala domain. The editing domain removes incorrectly charged amino acids, while the C-Ala domain, along with tRNA(Ala), serves as a bridge to cooperatively bring together the editing and aminoacylation centers thus stimulating deacylation of misacylated tRNAs.</text>
</comment>
<dbReference type="GO" id="GO:0006419">
    <property type="term" value="P:alanyl-tRNA aminoacylation"/>
    <property type="evidence" value="ECO:0007669"/>
    <property type="project" value="UniProtKB-UniRule"/>
</dbReference>
<dbReference type="Pfam" id="PF07973">
    <property type="entry name" value="tRNA_SAD"/>
    <property type="match status" value="1"/>
</dbReference>
<evidence type="ECO:0000256" key="12">
    <source>
        <dbReference type="ARBA" id="ARBA00024779"/>
    </source>
</evidence>
<evidence type="ECO:0000256" key="3">
    <source>
        <dbReference type="ARBA" id="ARBA00022555"/>
    </source>
</evidence>
<evidence type="ECO:0000259" key="15">
    <source>
        <dbReference type="PROSITE" id="PS50860"/>
    </source>
</evidence>
<feature type="binding site" evidence="14">
    <location>
        <position position="675"/>
    </location>
    <ligand>
        <name>Zn(2+)</name>
        <dbReference type="ChEBI" id="CHEBI:29105"/>
    </ligand>
</feature>
<dbReference type="EC" id="6.1.1.7" evidence="14"/>
<dbReference type="PROSITE" id="PS50860">
    <property type="entry name" value="AA_TRNA_LIGASE_II_ALA"/>
    <property type="match status" value="1"/>
</dbReference>
<dbReference type="GO" id="GO:0005524">
    <property type="term" value="F:ATP binding"/>
    <property type="evidence" value="ECO:0007669"/>
    <property type="project" value="UniProtKB-UniRule"/>
</dbReference>
<dbReference type="InterPro" id="IPR018164">
    <property type="entry name" value="Ala-tRNA-synth_IIc_N"/>
</dbReference>
<proteinExistence type="inferred from homology"/>
<keyword evidence="4 14" id="KW-0436">Ligase</keyword>
<keyword evidence="10 14" id="KW-0648">Protein biosynthesis</keyword>
<dbReference type="Pfam" id="PF02272">
    <property type="entry name" value="DHHA1"/>
    <property type="match status" value="1"/>
</dbReference>
<comment type="subcellular location">
    <subcellularLocation>
        <location evidence="14">Cytoplasm</location>
    </subcellularLocation>
</comment>
<keyword evidence="11 14" id="KW-0030">Aminoacyl-tRNA synthetase</keyword>
<organism evidence="16 17">
    <name type="scientific">Mycoplasma amphoriforme A39</name>
    <dbReference type="NCBI Taxonomy" id="572419"/>
    <lineage>
        <taxon>Bacteria</taxon>
        <taxon>Bacillati</taxon>
        <taxon>Mycoplasmatota</taxon>
        <taxon>Mollicutes</taxon>
        <taxon>Mycoplasmataceae</taxon>
        <taxon>Mycoplasma</taxon>
    </lineage>
</organism>
<sequence>MFDNSHKQKMTGNQIRQIWIDFFSKNDHYFIESKSLIPKNDPSLLWINAGIATLKDYFSGKTYPPASRLVNSQRCLRTNDIERVGMTSRHQTLFEMLGNFSIGNYFKKEAIFFAYDLLINYYNLDQNRLYVTVFEDDNEAYQHWINLGIKPDHLVRGNRDRNFWDLGSGPCGPCTEIFYDRGDKYDPEKKGIDLFIHDLENDRYVEIWNIVFSQFNNDGKNNYTELIQKNIDTGSGFERLVSILQDVPTNFDTDLFLPIIREIENHTNKKYNVDDYFLNDLNKHQQQVAFRIIADHLKACVFAIADGVLPSPKERGYIIRRLLRRALIYAYKLGIKNNFFEPVVRKIIALYQDFFPHLASQNAFIINVLKTEEQMFKTTINHGLGIFNNAIKEQSLNGQVLFKLVETYGFPIELIKELANDQKVKLNWQEFQTLFKMHQEASKNKNNVPGIEKQNANLLAFEKVNTFDYRANSVMGKVIGLFDDQLQPVSQIVNGSGYVVFDQTVIYATSGGQRFDEGYATKGDQKVKFDNVVKAPHLQHLHHFKKASFAIGEVWEVSHDAKWRRLVAKNHTLEHVMHAALKRIIGPSIKQEGAFKSAYKATLDFSYPARLSDEQLTAVEDEIRRIIESDLSVEVIYTSLEESKKMNAIAYFEDEYKKHNQVRVIKIGDYSVELCGGTHLNKTSQIEECYIFNYGSQGSGSWRIEIISSFETTNAYLKEKMTFFKQKIKEFEEECIKTNLHSKKLNELLTRFELPKTIRQLRQKTRDFEKIAQFYKQVKIEHDKKNRENKIEVLKKQFIANIQNHVSINFLNNQITSEINSAITNATNEQQDIVCIVFNQVAGKLQYMVGKKTENKDLNANIIVQSLNEKLKGKGGGNNHFAQGGTVQVIDQKEILKILKTII</sequence>
<dbReference type="InterPro" id="IPR002318">
    <property type="entry name" value="Ala-tRNA-lgiase_IIc"/>
</dbReference>
<feature type="binding site" evidence="14">
    <location>
        <position position="575"/>
    </location>
    <ligand>
        <name>Zn(2+)</name>
        <dbReference type="ChEBI" id="CHEBI:29105"/>
    </ligand>
</feature>
<dbReference type="InterPro" id="IPR023033">
    <property type="entry name" value="Ala_tRNA_ligase_euk/bac"/>
</dbReference>
<evidence type="ECO:0000256" key="2">
    <source>
        <dbReference type="ARBA" id="ARBA00022490"/>
    </source>
</evidence>
<evidence type="ECO:0000256" key="9">
    <source>
        <dbReference type="ARBA" id="ARBA00022884"/>
    </source>
</evidence>
<gene>
    <name evidence="14" type="primary">alaS</name>
    <name evidence="16" type="ORF">MAMA39_05240</name>
</gene>
<evidence type="ECO:0000256" key="4">
    <source>
        <dbReference type="ARBA" id="ARBA00022598"/>
    </source>
</evidence>
<comment type="catalytic activity">
    <reaction evidence="13 14">
        <text>tRNA(Ala) + L-alanine + ATP = L-alanyl-tRNA(Ala) + AMP + diphosphate</text>
        <dbReference type="Rhea" id="RHEA:12540"/>
        <dbReference type="Rhea" id="RHEA-COMP:9657"/>
        <dbReference type="Rhea" id="RHEA-COMP:9923"/>
        <dbReference type="ChEBI" id="CHEBI:30616"/>
        <dbReference type="ChEBI" id="CHEBI:33019"/>
        <dbReference type="ChEBI" id="CHEBI:57972"/>
        <dbReference type="ChEBI" id="CHEBI:78442"/>
        <dbReference type="ChEBI" id="CHEBI:78497"/>
        <dbReference type="ChEBI" id="CHEBI:456215"/>
        <dbReference type="EC" id="6.1.1.7"/>
    </reaction>
</comment>
<keyword evidence="2 14" id="KW-0963">Cytoplasm</keyword>
<dbReference type="GO" id="GO:0004813">
    <property type="term" value="F:alanine-tRNA ligase activity"/>
    <property type="evidence" value="ECO:0007669"/>
    <property type="project" value="UniProtKB-UniRule"/>
</dbReference>
<dbReference type="GO" id="GO:0005829">
    <property type="term" value="C:cytosol"/>
    <property type="evidence" value="ECO:0007669"/>
    <property type="project" value="TreeGrafter"/>
</dbReference>
<dbReference type="Gene3D" id="3.30.930.10">
    <property type="entry name" value="Bira Bifunctional Protein, Domain 2"/>
    <property type="match status" value="1"/>
</dbReference>
<keyword evidence="5 14" id="KW-0479">Metal-binding</keyword>
<dbReference type="SUPFAM" id="SSF50447">
    <property type="entry name" value="Translation proteins"/>
    <property type="match status" value="1"/>
</dbReference>
<dbReference type="Pfam" id="PF01411">
    <property type="entry name" value="tRNA-synt_2c"/>
    <property type="match status" value="1"/>
</dbReference>
<dbReference type="EMBL" id="HG937516">
    <property type="protein sequence ID" value="CDN40642.1"/>
    <property type="molecule type" value="Genomic_DNA"/>
</dbReference>
<evidence type="ECO:0000256" key="1">
    <source>
        <dbReference type="ARBA" id="ARBA00008226"/>
    </source>
</evidence>
<comment type="cofactor">
    <cofactor evidence="14">
        <name>Zn(2+)</name>
        <dbReference type="ChEBI" id="CHEBI:29105"/>
    </cofactor>
    <text evidence="14">Binds 1 zinc ion per subunit.</text>
</comment>
<protein>
    <recommendedName>
        <fullName evidence="14">Alanine--tRNA ligase</fullName>
        <ecNumber evidence="14">6.1.1.7</ecNumber>
    </recommendedName>
    <alternativeName>
        <fullName evidence="14">Alanyl-tRNA synthetase</fullName>
        <shortName evidence="14">AlaRS</shortName>
    </alternativeName>
</protein>